<dbReference type="Proteomes" id="UP000218785">
    <property type="component" value="Chromosome"/>
</dbReference>
<keyword evidence="3" id="KW-0269">Exonuclease</keyword>
<keyword evidence="3" id="KW-0540">Nuclease</keyword>
<keyword evidence="3" id="KW-0255">Endonuclease</keyword>
<organism evidence="3 4">
    <name type="scientific">Tolypothrix tenuis PCC 7101</name>
    <dbReference type="NCBI Taxonomy" id="231146"/>
    <lineage>
        <taxon>Bacteria</taxon>
        <taxon>Bacillati</taxon>
        <taxon>Cyanobacteriota</taxon>
        <taxon>Cyanophyceae</taxon>
        <taxon>Nostocales</taxon>
        <taxon>Tolypothrichaceae</taxon>
        <taxon>Tolypothrix</taxon>
    </lineage>
</organism>
<dbReference type="KEGG" id="ttq:NIES37_08500"/>
<feature type="domain" description="Endonuclease/exonuclease/phosphatase" evidence="2">
    <location>
        <begin position="118"/>
        <end position="330"/>
    </location>
</feature>
<dbReference type="InterPro" id="IPR036691">
    <property type="entry name" value="Endo/exonu/phosph_ase_sf"/>
</dbReference>
<keyword evidence="4" id="KW-1185">Reference proteome</keyword>
<dbReference type="Pfam" id="PF03372">
    <property type="entry name" value="Exo_endo_phos"/>
    <property type="match status" value="1"/>
</dbReference>
<dbReference type="SUPFAM" id="SSF56219">
    <property type="entry name" value="DNase I-like"/>
    <property type="match status" value="1"/>
</dbReference>
<keyword evidence="1" id="KW-1133">Transmembrane helix</keyword>
<evidence type="ECO:0000256" key="1">
    <source>
        <dbReference type="SAM" id="Phobius"/>
    </source>
</evidence>
<dbReference type="Gene3D" id="3.60.10.10">
    <property type="entry name" value="Endonuclease/exonuclease/phosphatase"/>
    <property type="match status" value="1"/>
</dbReference>
<feature type="transmembrane region" description="Helical" evidence="1">
    <location>
        <begin position="20"/>
        <end position="42"/>
    </location>
</feature>
<dbReference type="AlphaFoldDB" id="A0A1Z4MU09"/>
<feature type="transmembrane region" description="Helical" evidence="1">
    <location>
        <begin position="54"/>
        <end position="73"/>
    </location>
</feature>
<dbReference type="InterPro" id="IPR005135">
    <property type="entry name" value="Endo/exonuclease/phosphatase"/>
</dbReference>
<feature type="transmembrane region" description="Helical" evidence="1">
    <location>
        <begin position="80"/>
        <end position="101"/>
    </location>
</feature>
<dbReference type="EMBL" id="AP018248">
    <property type="protein sequence ID" value="BAY96913.1"/>
    <property type="molecule type" value="Genomic_DNA"/>
</dbReference>
<evidence type="ECO:0000313" key="3">
    <source>
        <dbReference type="EMBL" id="BAY96913.1"/>
    </source>
</evidence>
<accession>A0A1Z4MU09</accession>
<keyword evidence="1" id="KW-0812">Transmembrane</keyword>
<proteinExistence type="predicted"/>
<reference evidence="3 4" key="1">
    <citation type="submission" date="2017-06" db="EMBL/GenBank/DDBJ databases">
        <title>Genome sequencing of cyanobaciteial culture collection at National Institute for Environmental Studies (NIES).</title>
        <authorList>
            <person name="Hirose Y."/>
            <person name="Shimura Y."/>
            <person name="Fujisawa T."/>
            <person name="Nakamura Y."/>
            <person name="Kawachi M."/>
        </authorList>
    </citation>
    <scope>NUCLEOTIDE SEQUENCE [LARGE SCALE GENOMIC DNA]</scope>
    <source>
        <strain evidence="3 4">NIES-37</strain>
    </source>
</reference>
<protein>
    <submittedName>
        <fullName evidence="3">Endonuclease/exonuclease/phosphatase</fullName>
    </submittedName>
</protein>
<evidence type="ECO:0000313" key="4">
    <source>
        <dbReference type="Proteomes" id="UP000218785"/>
    </source>
</evidence>
<dbReference type="GO" id="GO:0004527">
    <property type="term" value="F:exonuclease activity"/>
    <property type="evidence" value="ECO:0007669"/>
    <property type="project" value="UniProtKB-KW"/>
</dbReference>
<evidence type="ECO:0000259" key="2">
    <source>
        <dbReference type="Pfam" id="PF03372"/>
    </source>
</evidence>
<gene>
    <name evidence="3" type="ORF">NIES37_08500</name>
</gene>
<dbReference type="GO" id="GO:0004519">
    <property type="term" value="F:endonuclease activity"/>
    <property type="evidence" value="ECO:0007669"/>
    <property type="project" value="UniProtKB-KW"/>
</dbReference>
<keyword evidence="3" id="KW-0378">Hydrolase</keyword>
<name>A0A1Z4MU09_9CYAN</name>
<keyword evidence="1" id="KW-0472">Membrane</keyword>
<sequence length="340" mass="38229">MLIDNTSSAATYQLMNHRLLLIFATSALLILGLLSLGSYFAWLWPLELFSHFRVHYLILSLIFAIILGVLGTTRHLKSKVIIFAALLLVGLNVIEVLPWYLPHAKKLASNADKPIRLISFNLNVDNQNYNEVINLVQDNQPDAALLIEIDRNGFETLQQGFKTTLPYSFRSPGGGLGFFSRLPIQDIKADNFNGKGGHNIIANLVVDKKPITLIGTHPLVPIKPNTFHRRNLQLAALADYIQQINQPLIIMGDFNLTPWSPYYRRFINKTNLHNTRLGFGILPSWPRPATHVHLPNWIIPLLNIPIDHCLVSQHFSVTEINTGANANSDHAPLITDLVLR</sequence>